<sequence>MTNTLRAAARSLRRAVPACAVATAAVLPLLLPTAAQATTSDAQLYVWATGVNVRDCPEVSAACPPIQGAQIGKRWVTAFCQRQGTEVVDGPYRNNWWVQVNAGGPIGWISAVYVRGGDNDRPVPGLSTESFCH</sequence>
<protein>
    <recommendedName>
        <fullName evidence="4">SH3 domain-containing protein</fullName>
    </recommendedName>
</protein>
<reference evidence="2 3" key="1">
    <citation type="submission" date="2021-02" db="EMBL/GenBank/DDBJ databases">
        <title>Whole genome sequencing of Streptomyces actuosus VRA1.</title>
        <authorList>
            <person name="Sen G."/>
            <person name="Sen A."/>
        </authorList>
    </citation>
    <scope>NUCLEOTIDE SEQUENCE [LARGE SCALE GENOMIC DNA]</scope>
    <source>
        <strain evidence="2 3">VRA1</strain>
    </source>
</reference>
<dbReference type="EMBL" id="JAFFZS010000038">
    <property type="protein sequence ID" value="MBN0048408.1"/>
    <property type="molecule type" value="Genomic_DNA"/>
</dbReference>
<accession>A0ABS2VZ30</accession>
<feature type="chain" id="PRO_5047289984" description="SH3 domain-containing protein" evidence="1">
    <location>
        <begin position="38"/>
        <end position="133"/>
    </location>
</feature>
<comment type="caution">
    <text evidence="2">The sequence shown here is derived from an EMBL/GenBank/DDBJ whole genome shotgun (WGS) entry which is preliminary data.</text>
</comment>
<evidence type="ECO:0008006" key="4">
    <source>
        <dbReference type="Google" id="ProtNLM"/>
    </source>
</evidence>
<evidence type="ECO:0000313" key="2">
    <source>
        <dbReference type="EMBL" id="MBN0048408.1"/>
    </source>
</evidence>
<dbReference type="Proteomes" id="UP000788262">
    <property type="component" value="Unassembled WGS sequence"/>
</dbReference>
<name>A0ABS2VZ30_STRAS</name>
<evidence type="ECO:0000256" key="1">
    <source>
        <dbReference type="SAM" id="SignalP"/>
    </source>
</evidence>
<gene>
    <name evidence="2" type="ORF">JS756_30760</name>
</gene>
<organism evidence="2 3">
    <name type="scientific">Streptomyces actuosus</name>
    <dbReference type="NCBI Taxonomy" id="1885"/>
    <lineage>
        <taxon>Bacteria</taxon>
        <taxon>Bacillati</taxon>
        <taxon>Actinomycetota</taxon>
        <taxon>Actinomycetes</taxon>
        <taxon>Kitasatosporales</taxon>
        <taxon>Streptomycetaceae</taxon>
        <taxon>Streptomyces</taxon>
    </lineage>
</organism>
<proteinExistence type="predicted"/>
<keyword evidence="1" id="KW-0732">Signal</keyword>
<keyword evidence="3" id="KW-1185">Reference proteome</keyword>
<feature type="signal peptide" evidence="1">
    <location>
        <begin position="1"/>
        <end position="37"/>
    </location>
</feature>
<evidence type="ECO:0000313" key="3">
    <source>
        <dbReference type="Proteomes" id="UP000788262"/>
    </source>
</evidence>
<dbReference type="RefSeq" id="WP_205386537.1">
    <property type="nucleotide sequence ID" value="NZ_JAFFZS010000038.1"/>
</dbReference>